<reference evidence="6" key="1">
    <citation type="submission" date="2020-09" db="EMBL/GenBank/DDBJ databases">
        <title>Genome seq and assembly of Tianweitania sp.</title>
        <authorList>
            <person name="Chhetri G."/>
        </authorList>
    </citation>
    <scope>NUCLEOTIDE SEQUENCE</scope>
    <source>
        <strain evidence="6">Rool2</strain>
    </source>
</reference>
<evidence type="ECO:0000259" key="5">
    <source>
        <dbReference type="PROSITE" id="PS51078"/>
    </source>
</evidence>
<dbReference type="SUPFAM" id="SSF55781">
    <property type="entry name" value="GAF domain-like"/>
    <property type="match status" value="1"/>
</dbReference>
<keyword evidence="7" id="KW-1185">Reference proteome</keyword>
<dbReference type="InterPro" id="IPR036390">
    <property type="entry name" value="WH_DNA-bd_sf"/>
</dbReference>
<dbReference type="EMBL" id="JACVVX010000001">
    <property type="protein sequence ID" value="MBD0413857.1"/>
    <property type="molecule type" value="Genomic_DNA"/>
</dbReference>
<gene>
    <name evidence="6" type="ORF">ICI42_04225</name>
</gene>
<dbReference type="InterPro" id="IPR050707">
    <property type="entry name" value="HTH_MetabolicPath_Reg"/>
</dbReference>
<dbReference type="InterPro" id="IPR014757">
    <property type="entry name" value="Tscrpt_reg_IclR_C"/>
</dbReference>
<keyword evidence="1" id="KW-0805">Transcription regulation</keyword>
<dbReference type="GO" id="GO:0003677">
    <property type="term" value="F:DNA binding"/>
    <property type="evidence" value="ECO:0007669"/>
    <property type="project" value="UniProtKB-KW"/>
</dbReference>
<dbReference type="GO" id="GO:0003700">
    <property type="term" value="F:DNA-binding transcription factor activity"/>
    <property type="evidence" value="ECO:0007669"/>
    <property type="project" value="TreeGrafter"/>
</dbReference>
<dbReference type="PROSITE" id="PS51077">
    <property type="entry name" value="HTH_ICLR"/>
    <property type="match status" value="1"/>
</dbReference>
<dbReference type="GO" id="GO:0045892">
    <property type="term" value="P:negative regulation of DNA-templated transcription"/>
    <property type="evidence" value="ECO:0007669"/>
    <property type="project" value="TreeGrafter"/>
</dbReference>
<evidence type="ECO:0000313" key="7">
    <source>
        <dbReference type="Proteomes" id="UP000643405"/>
    </source>
</evidence>
<dbReference type="PROSITE" id="PS51078">
    <property type="entry name" value="ICLR_ED"/>
    <property type="match status" value="1"/>
</dbReference>
<proteinExistence type="predicted"/>
<dbReference type="AlphaFoldDB" id="A0A8J6PLQ5"/>
<evidence type="ECO:0000256" key="3">
    <source>
        <dbReference type="ARBA" id="ARBA00023163"/>
    </source>
</evidence>
<keyword evidence="2" id="KW-0238">DNA-binding</keyword>
<keyword evidence="3" id="KW-0804">Transcription</keyword>
<dbReference type="PANTHER" id="PTHR30136:SF35">
    <property type="entry name" value="HTH-TYPE TRANSCRIPTIONAL REGULATOR RV1719"/>
    <property type="match status" value="1"/>
</dbReference>
<evidence type="ECO:0000259" key="4">
    <source>
        <dbReference type="PROSITE" id="PS51077"/>
    </source>
</evidence>
<dbReference type="InterPro" id="IPR005471">
    <property type="entry name" value="Tscrpt_reg_IclR_N"/>
</dbReference>
<dbReference type="Gene3D" id="3.30.450.40">
    <property type="match status" value="1"/>
</dbReference>
<sequence length="258" mass="28809">MQASQVKSASRAIEILEYFRLVQQERSMSEIAADLGYPQSSATVLLKTLINLGYLNFDRRARLYFPTPKVTSLGDWIPRKLFGTGEILDAMRDVHAATGEGIFIGSKNDIYLQYVQTMDSIHALRFHLDEGVIRPLTQSAAGWVLLSTVSDEKIDNLVRRANIATPSAQRVKVRDMMEKITEVRTNGYAVAENVPLEGGRSLCALLPATMQGQPVVLGMGGIMDRMRKNHDRYLNALLSAVRSVKVRDDFDVPIQIEL</sequence>
<dbReference type="PANTHER" id="PTHR30136">
    <property type="entry name" value="HELIX-TURN-HELIX TRANSCRIPTIONAL REGULATOR, ICLR FAMILY"/>
    <property type="match status" value="1"/>
</dbReference>
<accession>A0A8J6PLQ5</accession>
<organism evidence="6 7">
    <name type="scientific">Oryzicola mucosus</name>
    <dbReference type="NCBI Taxonomy" id="2767425"/>
    <lineage>
        <taxon>Bacteria</taxon>
        <taxon>Pseudomonadati</taxon>
        <taxon>Pseudomonadota</taxon>
        <taxon>Alphaproteobacteria</taxon>
        <taxon>Hyphomicrobiales</taxon>
        <taxon>Phyllobacteriaceae</taxon>
        <taxon>Oryzicola</taxon>
    </lineage>
</organism>
<dbReference type="Gene3D" id="1.10.10.10">
    <property type="entry name" value="Winged helix-like DNA-binding domain superfamily/Winged helix DNA-binding domain"/>
    <property type="match status" value="1"/>
</dbReference>
<dbReference type="SUPFAM" id="SSF46785">
    <property type="entry name" value="Winged helix' DNA-binding domain"/>
    <property type="match status" value="1"/>
</dbReference>
<dbReference type="InterPro" id="IPR029016">
    <property type="entry name" value="GAF-like_dom_sf"/>
</dbReference>
<dbReference type="SMART" id="SM00346">
    <property type="entry name" value="HTH_ICLR"/>
    <property type="match status" value="1"/>
</dbReference>
<evidence type="ECO:0000256" key="1">
    <source>
        <dbReference type="ARBA" id="ARBA00023015"/>
    </source>
</evidence>
<dbReference type="Pfam" id="PF09339">
    <property type="entry name" value="HTH_IclR"/>
    <property type="match status" value="1"/>
</dbReference>
<evidence type="ECO:0000313" key="6">
    <source>
        <dbReference type="EMBL" id="MBD0413857.1"/>
    </source>
</evidence>
<protein>
    <submittedName>
        <fullName evidence="6">Helix-turn-helix domain-containing protein</fullName>
    </submittedName>
</protein>
<evidence type="ECO:0000256" key="2">
    <source>
        <dbReference type="ARBA" id="ARBA00023125"/>
    </source>
</evidence>
<dbReference type="RefSeq" id="WP_188163255.1">
    <property type="nucleotide sequence ID" value="NZ_JACVVX010000001.1"/>
</dbReference>
<feature type="domain" description="IclR-ED" evidence="5">
    <location>
        <begin position="69"/>
        <end position="254"/>
    </location>
</feature>
<name>A0A8J6PLQ5_9HYPH</name>
<dbReference type="InterPro" id="IPR036388">
    <property type="entry name" value="WH-like_DNA-bd_sf"/>
</dbReference>
<dbReference type="Proteomes" id="UP000643405">
    <property type="component" value="Unassembled WGS sequence"/>
</dbReference>
<feature type="domain" description="HTH iclR-type" evidence="4">
    <location>
        <begin position="6"/>
        <end position="68"/>
    </location>
</feature>
<comment type="caution">
    <text evidence="6">The sequence shown here is derived from an EMBL/GenBank/DDBJ whole genome shotgun (WGS) entry which is preliminary data.</text>
</comment>
<dbReference type="Pfam" id="PF01614">
    <property type="entry name" value="IclR_C"/>
    <property type="match status" value="1"/>
</dbReference>